<proteinExistence type="predicted"/>
<evidence type="ECO:0000313" key="2">
    <source>
        <dbReference type="Proteomes" id="UP000762676"/>
    </source>
</evidence>
<reference evidence="1 2" key="1">
    <citation type="journal article" date="2021" name="Elife">
        <title>Chloroplast acquisition without the gene transfer in kleptoplastic sea slugs, Plakobranchus ocellatus.</title>
        <authorList>
            <person name="Maeda T."/>
            <person name="Takahashi S."/>
            <person name="Yoshida T."/>
            <person name="Shimamura S."/>
            <person name="Takaki Y."/>
            <person name="Nagai Y."/>
            <person name="Toyoda A."/>
            <person name="Suzuki Y."/>
            <person name="Arimoto A."/>
            <person name="Ishii H."/>
            <person name="Satoh N."/>
            <person name="Nishiyama T."/>
            <person name="Hasebe M."/>
            <person name="Maruyama T."/>
            <person name="Minagawa J."/>
            <person name="Obokata J."/>
            <person name="Shigenobu S."/>
        </authorList>
    </citation>
    <scope>NUCLEOTIDE SEQUENCE [LARGE SCALE GENOMIC DNA]</scope>
</reference>
<gene>
    <name evidence="1" type="ORF">ElyMa_002595200</name>
</gene>
<keyword evidence="2" id="KW-1185">Reference proteome</keyword>
<dbReference type="EMBL" id="BMAT01005353">
    <property type="protein sequence ID" value="GFR91542.1"/>
    <property type="molecule type" value="Genomic_DNA"/>
</dbReference>
<sequence length="209" mass="22466">MAATKQRLSAAFVTVSDAVGFVGAFRSVAQARDALRPYRGVPFVYYTWKRRRETISAADEDLVWALPYKANNAIAYASDVKAEAETVQKDLSRLGLVHNDDVKYWEAVVGEVPAPVKLRLDAVLRALHASTAAKKDVSESVSNAGNTACAKGASLFGGDTASEGEKKDSETVSRFLDFVAHHNTEEPARINLLEGVVPVALAPAAAVYD</sequence>
<dbReference type="AlphaFoldDB" id="A0AAV4H045"/>
<evidence type="ECO:0000313" key="1">
    <source>
        <dbReference type="EMBL" id="GFR91542.1"/>
    </source>
</evidence>
<name>A0AAV4H045_9GAST</name>
<accession>A0AAV4H045</accession>
<dbReference type="Proteomes" id="UP000762676">
    <property type="component" value="Unassembled WGS sequence"/>
</dbReference>
<comment type="caution">
    <text evidence="1">The sequence shown here is derived from an EMBL/GenBank/DDBJ whole genome shotgun (WGS) entry which is preliminary data.</text>
</comment>
<organism evidence="1 2">
    <name type="scientific">Elysia marginata</name>
    <dbReference type="NCBI Taxonomy" id="1093978"/>
    <lineage>
        <taxon>Eukaryota</taxon>
        <taxon>Metazoa</taxon>
        <taxon>Spiralia</taxon>
        <taxon>Lophotrochozoa</taxon>
        <taxon>Mollusca</taxon>
        <taxon>Gastropoda</taxon>
        <taxon>Heterobranchia</taxon>
        <taxon>Euthyneura</taxon>
        <taxon>Panpulmonata</taxon>
        <taxon>Sacoglossa</taxon>
        <taxon>Placobranchoidea</taxon>
        <taxon>Plakobranchidae</taxon>
        <taxon>Elysia</taxon>
    </lineage>
</organism>
<protein>
    <submittedName>
        <fullName evidence="1">Uncharacterized protein</fullName>
    </submittedName>
</protein>